<feature type="region of interest" description="Disordered" evidence="1">
    <location>
        <begin position="23"/>
        <end position="123"/>
    </location>
</feature>
<organism evidence="2 3">
    <name type="scientific">Toxoplasma gondii RUB</name>
    <dbReference type="NCBI Taxonomy" id="935652"/>
    <lineage>
        <taxon>Eukaryota</taxon>
        <taxon>Sar</taxon>
        <taxon>Alveolata</taxon>
        <taxon>Apicomplexa</taxon>
        <taxon>Conoidasida</taxon>
        <taxon>Coccidia</taxon>
        <taxon>Eucoccidiorida</taxon>
        <taxon>Eimeriorina</taxon>
        <taxon>Sarcocystidae</taxon>
        <taxon>Toxoplasma</taxon>
    </lineage>
</organism>
<dbReference type="Proteomes" id="UP000028834">
    <property type="component" value="Unassembled WGS sequence"/>
</dbReference>
<accession>A0A086LTI8</accession>
<sequence length="123" mass="14647">MRRTSSGCFHERCLWPQMWKASNRTRRSPLHLRSAGGEETSERQRGEEEQRGDLERRAFGGAREEAERRELRERDTEEVQRRRHRSMRVEREGRKGLREKNSWGKSGVQERAVMPQKVQTASR</sequence>
<evidence type="ECO:0000313" key="3">
    <source>
        <dbReference type="Proteomes" id="UP000028834"/>
    </source>
</evidence>
<comment type="caution">
    <text evidence="2">The sequence shown here is derived from an EMBL/GenBank/DDBJ whole genome shotgun (WGS) entry which is preliminary data.</text>
</comment>
<proteinExistence type="predicted"/>
<gene>
    <name evidence="2" type="ORF">TGRUB_359270</name>
</gene>
<feature type="compositionally biased region" description="Basic and acidic residues" evidence="1">
    <location>
        <begin position="40"/>
        <end position="80"/>
    </location>
</feature>
<evidence type="ECO:0000256" key="1">
    <source>
        <dbReference type="SAM" id="MobiDB-lite"/>
    </source>
</evidence>
<dbReference type="VEuPathDB" id="ToxoDB:TGRUB_359270"/>
<reference evidence="2 3" key="1">
    <citation type="submission" date="2014-05" db="EMBL/GenBank/DDBJ databases">
        <authorList>
            <person name="Sibley D."/>
            <person name="Venepally P."/>
            <person name="Karamycheva S."/>
            <person name="Hadjithomas M."/>
            <person name="Khan A."/>
            <person name="Brunk B."/>
            <person name="Roos D."/>
            <person name="Caler E."/>
            <person name="Lorenzi H."/>
        </authorList>
    </citation>
    <scope>NUCLEOTIDE SEQUENCE [LARGE SCALE GENOMIC DNA]</scope>
    <source>
        <strain evidence="2 3">RUB</strain>
    </source>
</reference>
<evidence type="ECO:0000313" key="2">
    <source>
        <dbReference type="EMBL" id="KFG59956.1"/>
    </source>
</evidence>
<feature type="compositionally biased region" description="Basic and acidic residues" evidence="1">
    <location>
        <begin position="87"/>
        <end position="102"/>
    </location>
</feature>
<protein>
    <submittedName>
        <fullName evidence="2">Uncharacterized protein</fullName>
    </submittedName>
</protein>
<dbReference type="AlphaFoldDB" id="A0A086LTI8"/>
<dbReference type="EMBL" id="AFYV02002047">
    <property type="protein sequence ID" value="KFG59956.1"/>
    <property type="molecule type" value="Genomic_DNA"/>
</dbReference>
<name>A0A086LTI8_TOXGO</name>